<dbReference type="AlphaFoldDB" id="A0A9X5E4J7"/>
<dbReference type="Proteomes" id="UP000031532">
    <property type="component" value="Unassembled WGS sequence"/>
</dbReference>
<keyword evidence="3" id="KW-0223">Dioxygenase</keyword>
<evidence type="ECO:0000313" key="4">
    <source>
        <dbReference type="Proteomes" id="UP000031532"/>
    </source>
</evidence>
<dbReference type="Pfam" id="PF05721">
    <property type="entry name" value="PhyH"/>
    <property type="match status" value="1"/>
</dbReference>
<reference evidence="3 4" key="1">
    <citation type="journal article" date="2015" name="Genome Announc.">
        <title>Draft Genome Sequence of the Terrestrial Cyanobacterium Scytonema millei VB511283, Isolated from Eastern India.</title>
        <authorList>
            <person name="Sen D."/>
            <person name="Chandrababunaidu M.M."/>
            <person name="Singh D."/>
            <person name="Sanghi N."/>
            <person name="Ghorai A."/>
            <person name="Mishra G.P."/>
            <person name="Madduluri M."/>
            <person name="Adhikary S.P."/>
            <person name="Tripathy S."/>
        </authorList>
    </citation>
    <scope>NUCLEOTIDE SEQUENCE [LARGE SCALE GENOMIC DNA]</scope>
    <source>
        <strain evidence="3 4">VB511283</strain>
    </source>
</reference>
<dbReference type="RefSeq" id="WP_039715358.1">
    <property type="nucleotide sequence ID" value="NZ_JTJC03000001.1"/>
</dbReference>
<dbReference type="Gene3D" id="2.60.120.620">
    <property type="entry name" value="q2cbj1_9rhob like domain"/>
    <property type="match status" value="1"/>
</dbReference>
<dbReference type="GO" id="GO:0005506">
    <property type="term" value="F:iron ion binding"/>
    <property type="evidence" value="ECO:0007669"/>
    <property type="project" value="UniProtKB-ARBA"/>
</dbReference>
<keyword evidence="3" id="KW-0560">Oxidoreductase</keyword>
<name>A0A9X5E4J7_9CYAN</name>
<gene>
    <name evidence="3" type="ORF">QH73_0004255</name>
</gene>
<dbReference type="GO" id="GO:0016706">
    <property type="term" value="F:2-oxoglutarate-dependent dioxygenase activity"/>
    <property type="evidence" value="ECO:0007669"/>
    <property type="project" value="UniProtKB-ARBA"/>
</dbReference>
<organism evidence="3 4">
    <name type="scientific">Scytonema millei VB511283</name>
    <dbReference type="NCBI Taxonomy" id="1245923"/>
    <lineage>
        <taxon>Bacteria</taxon>
        <taxon>Bacillati</taxon>
        <taxon>Cyanobacteriota</taxon>
        <taxon>Cyanophyceae</taxon>
        <taxon>Nostocales</taxon>
        <taxon>Scytonemataceae</taxon>
        <taxon>Scytonema</taxon>
    </lineage>
</organism>
<evidence type="ECO:0000256" key="2">
    <source>
        <dbReference type="ARBA" id="ARBA00023004"/>
    </source>
</evidence>
<dbReference type="PANTHER" id="PTHR20883:SF15">
    <property type="entry name" value="PHYTANOYL-COA DIOXYGENASE DOMAIN-CONTAINING PROTEIN 1"/>
    <property type="match status" value="1"/>
</dbReference>
<evidence type="ECO:0000256" key="1">
    <source>
        <dbReference type="ARBA" id="ARBA00022723"/>
    </source>
</evidence>
<keyword evidence="1" id="KW-0479">Metal-binding</keyword>
<dbReference type="InterPro" id="IPR008775">
    <property type="entry name" value="Phytyl_CoA_dOase-like"/>
</dbReference>
<sequence length="303" mass="34301">MIYKPVELTAAQIDQFQDRGYLIIEKFLDLELVNRLIERFDPLFATQFETGIYPDEWFGRPGLSQSNATRQMGGMWRCDRTVASFSLSAEIARLNATLAAWSGGRLATDSCWIKPPGAPEVYFHRNNTYVSCIDPSTVITCWIALSDATPEAGTLEFVPGSHKWECPDKVRFLHAPKEDYRQPLWDAATEVGIASPEIVLAEIPPGGCIFLHGNLWHGSGRNTTSDKTRRSFAISTFPAETKFQPPGIGYGYIYSRYRSIGETQMDESFFPILWTQDGYQTPFVKEYREDALVSYQLTVNSYQ</sequence>
<accession>A0A9X5E4J7</accession>
<protein>
    <submittedName>
        <fullName evidence="3">Phytanoyl-CoA dioxygenase family protein</fullName>
    </submittedName>
</protein>
<evidence type="ECO:0000313" key="3">
    <source>
        <dbReference type="EMBL" id="NHC33882.1"/>
    </source>
</evidence>
<dbReference type="PANTHER" id="PTHR20883">
    <property type="entry name" value="PHYTANOYL-COA DIOXYGENASE DOMAIN CONTAINING 1"/>
    <property type="match status" value="1"/>
</dbReference>
<proteinExistence type="predicted"/>
<keyword evidence="4" id="KW-1185">Reference proteome</keyword>
<comment type="caution">
    <text evidence="3">The sequence shown here is derived from an EMBL/GenBank/DDBJ whole genome shotgun (WGS) entry which is preliminary data.</text>
</comment>
<dbReference type="SUPFAM" id="SSF51197">
    <property type="entry name" value="Clavaminate synthase-like"/>
    <property type="match status" value="1"/>
</dbReference>
<dbReference type="EMBL" id="JTJC03000001">
    <property type="protein sequence ID" value="NHC33882.1"/>
    <property type="molecule type" value="Genomic_DNA"/>
</dbReference>
<dbReference type="OrthoDB" id="9814777at2"/>
<keyword evidence="2" id="KW-0408">Iron</keyword>